<evidence type="ECO:0000313" key="2">
    <source>
        <dbReference type="Proteomes" id="UP000014139"/>
    </source>
</evidence>
<evidence type="ECO:0000313" key="1">
    <source>
        <dbReference type="EMBL" id="EOD63192.1"/>
    </source>
</evidence>
<dbReference type="PATRIC" id="fig|1292037.4.peg.7206"/>
<dbReference type="AlphaFoldDB" id="R1FUV5"/>
<accession>R1FUV5</accession>
<protein>
    <submittedName>
        <fullName evidence="1">Uncharacterized protein</fullName>
    </submittedName>
</protein>
<name>R1FUV5_9PSEU</name>
<keyword evidence="2" id="KW-1185">Reference proteome</keyword>
<reference evidence="1 2" key="1">
    <citation type="submission" date="2013-02" db="EMBL/GenBank/DDBJ databases">
        <title>Draft genome sequence of Amycolatopsis vancoresmycina strain DSM 44592T.</title>
        <authorList>
            <person name="Kumar S."/>
            <person name="Kaur N."/>
            <person name="Kaur C."/>
            <person name="Raghava G.P.S."/>
            <person name="Mayilraj S."/>
        </authorList>
    </citation>
    <scope>NUCLEOTIDE SEQUENCE [LARGE SCALE GENOMIC DNA]</scope>
    <source>
        <strain evidence="1 2">DSM 44592</strain>
    </source>
</reference>
<gene>
    <name evidence="1" type="ORF">H480_38385</name>
</gene>
<dbReference type="EMBL" id="AOUO01000650">
    <property type="protein sequence ID" value="EOD63192.1"/>
    <property type="molecule type" value="Genomic_DNA"/>
</dbReference>
<sequence>MPYRLDSALPCVVTVSFVVSLVDGTSEVDGVADAGGADEDGAGAADVDGAVTLGGGACATAAVFCTGPGSNRQTAMNPATDSATTKMVFFTEASP</sequence>
<proteinExistence type="predicted"/>
<comment type="caution">
    <text evidence="1">The sequence shown here is derived from an EMBL/GenBank/DDBJ whole genome shotgun (WGS) entry which is preliminary data.</text>
</comment>
<organism evidence="1 2">
    <name type="scientific">Amycolatopsis vancoresmycina DSM 44592</name>
    <dbReference type="NCBI Taxonomy" id="1292037"/>
    <lineage>
        <taxon>Bacteria</taxon>
        <taxon>Bacillati</taxon>
        <taxon>Actinomycetota</taxon>
        <taxon>Actinomycetes</taxon>
        <taxon>Pseudonocardiales</taxon>
        <taxon>Pseudonocardiaceae</taxon>
        <taxon>Amycolatopsis</taxon>
    </lineage>
</organism>
<dbReference type="Proteomes" id="UP000014139">
    <property type="component" value="Unassembled WGS sequence"/>
</dbReference>